<dbReference type="RefSeq" id="WP_260904382.1">
    <property type="nucleotide sequence ID" value="NZ_JAOCZP010000004.1"/>
</dbReference>
<dbReference type="PANTHER" id="PTHR11717:SF7">
    <property type="entry name" value="LOW MOLECULAR WEIGHT PHOSPHOTYROSINE PROTEIN PHOSPHATASE"/>
    <property type="match status" value="1"/>
</dbReference>
<dbReference type="InterPro" id="IPR036196">
    <property type="entry name" value="Ptyr_pPase_sf"/>
</dbReference>
<evidence type="ECO:0000256" key="3">
    <source>
        <dbReference type="ARBA" id="ARBA00022801"/>
    </source>
</evidence>
<dbReference type="Proteomes" id="UP001320831">
    <property type="component" value="Unassembled WGS sequence"/>
</dbReference>
<dbReference type="EC" id="3.1.3.48" evidence="2"/>
<evidence type="ECO:0000256" key="2">
    <source>
        <dbReference type="ARBA" id="ARBA00013064"/>
    </source>
</evidence>
<evidence type="ECO:0000259" key="5">
    <source>
        <dbReference type="SMART" id="SM00226"/>
    </source>
</evidence>
<gene>
    <name evidence="6" type="ORF">N5A92_15520</name>
</gene>
<accession>A0ABT2LST2</accession>
<dbReference type="Gene3D" id="3.40.50.2300">
    <property type="match status" value="1"/>
</dbReference>
<reference evidence="6 7" key="1">
    <citation type="submission" date="2022-09" db="EMBL/GenBank/DDBJ databases">
        <title>Chelativorans salina sp. nov., a novel slightly halophilic bacterium isolated from a saline lake sediment enrichment.</title>
        <authorList>
            <person name="Gao L."/>
            <person name="Fang B.-Z."/>
            <person name="Li W.-J."/>
        </authorList>
    </citation>
    <scope>NUCLEOTIDE SEQUENCE [LARGE SCALE GENOMIC DNA]</scope>
    <source>
        <strain evidence="6 7">EGI FJ00035</strain>
    </source>
</reference>
<organism evidence="6 7">
    <name type="scientific">Chelativorans salis</name>
    <dbReference type="NCBI Taxonomy" id="2978478"/>
    <lineage>
        <taxon>Bacteria</taxon>
        <taxon>Pseudomonadati</taxon>
        <taxon>Pseudomonadota</taxon>
        <taxon>Alphaproteobacteria</taxon>
        <taxon>Hyphomicrobiales</taxon>
        <taxon>Phyllobacteriaceae</taxon>
        <taxon>Chelativorans</taxon>
    </lineage>
</organism>
<keyword evidence="4" id="KW-0904">Protein phosphatase</keyword>
<dbReference type="PANTHER" id="PTHR11717">
    <property type="entry name" value="LOW MOLECULAR WEIGHT PROTEIN TYROSINE PHOSPHATASE"/>
    <property type="match status" value="1"/>
</dbReference>
<feature type="domain" description="Phosphotyrosine protein phosphatase I" evidence="5">
    <location>
        <begin position="14"/>
        <end position="162"/>
    </location>
</feature>
<keyword evidence="7" id="KW-1185">Reference proteome</keyword>
<dbReference type="InterPro" id="IPR050438">
    <property type="entry name" value="LMW_PTPase"/>
</dbReference>
<dbReference type="InterPro" id="IPR017867">
    <property type="entry name" value="Tyr_phospatase_low_mol_wt"/>
</dbReference>
<evidence type="ECO:0000256" key="4">
    <source>
        <dbReference type="ARBA" id="ARBA00022912"/>
    </source>
</evidence>
<comment type="similarity">
    <text evidence="1">Belongs to the low molecular weight phosphotyrosine protein phosphatase family.</text>
</comment>
<dbReference type="SMART" id="SM00226">
    <property type="entry name" value="LMWPc"/>
    <property type="match status" value="1"/>
</dbReference>
<proteinExistence type="inferred from homology"/>
<name>A0ABT2LST2_9HYPH</name>
<evidence type="ECO:0000313" key="7">
    <source>
        <dbReference type="Proteomes" id="UP001320831"/>
    </source>
</evidence>
<evidence type="ECO:0000313" key="6">
    <source>
        <dbReference type="EMBL" id="MCT7376443.1"/>
    </source>
</evidence>
<dbReference type="CDD" id="cd16343">
    <property type="entry name" value="LMWPTP"/>
    <property type="match status" value="1"/>
</dbReference>
<dbReference type="SUPFAM" id="SSF52788">
    <property type="entry name" value="Phosphotyrosine protein phosphatases I"/>
    <property type="match status" value="1"/>
</dbReference>
<sequence length="180" mass="19575">MKDNASRAGEQARTAILFVCLGNICRSPLAEGIFRAVVAERGLEHAFHLDSAGTGAWHTGTPPDPRSVATARRFGLDISGQRARQVDPADFSRFDLILGMDRANVNALRQRAPKEAHDRVHLFLDYALGRPEEVPDPYYGGDDGFALVYRTIREASDALALRLAERAGSARISGQASSTI</sequence>
<protein>
    <recommendedName>
        <fullName evidence="2">protein-tyrosine-phosphatase</fullName>
        <ecNumber evidence="2">3.1.3.48</ecNumber>
    </recommendedName>
</protein>
<dbReference type="PRINTS" id="PR00719">
    <property type="entry name" value="LMWPTPASE"/>
</dbReference>
<dbReference type="Pfam" id="PF01451">
    <property type="entry name" value="LMWPc"/>
    <property type="match status" value="1"/>
</dbReference>
<evidence type="ECO:0000256" key="1">
    <source>
        <dbReference type="ARBA" id="ARBA00011063"/>
    </source>
</evidence>
<dbReference type="EMBL" id="JAOCZP010000004">
    <property type="protein sequence ID" value="MCT7376443.1"/>
    <property type="molecule type" value="Genomic_DNA"/>
</dbReference>
<keyword evidence="3" id="KW-0378">Hydrolase</keyword>
<dbReference type="InterPro" id="IPR023485">
    <property type="entry name" value="Ptyr_pPase"/>
</dbReference>
<comment type="caution">
    <text evidence="6">The sequence shown here is derived from an EMBL/GenBank/DDBJ whole genome shotgun (WGS) entry which is preliminary data.</text>
</comment>